<feature type="domain" description="C2H2-type" evidence="2">
    <location>
        <begin position="87"/>
        <end position="108"/>
    </location>
</feature>
<keyword evidence="1" id="KW-0472">Membrane</keyword>
<feature type="transmembrane region" description="Helical" evidence="1">
    <location>
        <begin position="63"/>
        <end position="85"/>
    </location>
</feature>
<evidence type="ECO:0000313" key="3">
    <source>
        <dbReference type="EMBL" id="QBD81840.1"/>
    </source>
</evidence>
<dbReference type="RefSeq" id="WP_129892901.1">
    <property type="nucleotide sequence ID" value="NZ_CP035758.1"/>
</dbReference>
<proteinExistence type="predicted"/>
<dbReference type="EMBL" id="CP035758">
    <property type="protein sequence ID" value="QBD81840.1"/>
    <property type="molecule type" value="Genomic_DNA"/>
</dbReference>
<keyword evidence="1" id="KW-1133">Transmembrane helix</keyword>
<dbReference type="PROSITE" id="PS00028">
    <property type="entry name" value="ZINC_FINGER_C2H2_1"/>
    <property type="match status" value="1"/>
</dbReference>
<keyword evidence="1" id="KW-0812">Transmembrane</keyword>
<name>A0A4P6K2A8_KTERU</name>
<feature type="transmembrane region" description="Helical" evidence="1">
    <location>
        <begin position="21"/>
        <end position="43"/>
    </location>
</feature>
<gene>
    <name evidence="3" type="ORF">EPA93_40055</name>
</gene>
<organism evidence="3 4">
    <name type="scientific">Ktedonosporobacter rubrisoli</name>
    <dbReference type="NCBI Taxonomy" id="2509675"/>
    <lineage>
        <taxon>Bacteria</taxon>
        <taxon>Bacillati</taxon>
        <taxon>Chloroflexota</taxon>
        <taxon>Ktedonobacteria</taxon>
        <taxon>Ktedonobacterales</taxon>
        <taxon>Ktedonosporobacteraceae</taxon>
        <taxon>Ktedonosporobacter</taxon>
    </lineage>
</organism>
<evidence type="ECO:0000256" key="1">
    <source>
        <dbReference type="SAM" id="Phobius"/>
    </source>
</evidence>
<dbReference type="InterPro" id="IPR013087">
    <property type="entry name" value="Znf_C2H2_type"/>
</dbReference>
<dbReference type="KEGG" id="kbs:EPA93_40055"/>
<accession>A0A4P6K2A8</accession>
<reference evidence="3 4" key="1">
    <citation type="submission" date="2019-01" db="EMBL/GenBank/DDBJ databases">
        <title>Ktedonosporobacter rubrisoli SCAWS-G2.</title>
        <authorList>
            <person name="Huang Y."/>
            <person name="Yan B."/>
        </authorList>
    </citation>
    <scope>NUCLEOTIDE SEQUENCE [LARGE SCALE GENOMIC DNA]</scope>
    <source>
        <strain evidence="3 4">SCAWS-G2</strain>
    </source>
</reference>
<dbReference type="Proteomes" id="UP000290365">
    <property type="component" value="Chromosome"/>
</dbReference>
<evidence type="ECO:0000259" key="2">
    <source>
        <dbReference type="PROSITE" id="PS00028"/>
    </source>
</evidence>
<dbReference type="AlphaFoldDB" id="A0A4P6K2A8"/>
<evidence type="ECO:0000313" key="4">
    <source>
        <dbReference type="Proteomes" id="UP000290365"/>
    </source>
</evidence>
<sequence>MIQSQFEPSRQRYSRLRRSFLLERHPVLIPIILLSGGTLLGIVSLYTGDLFPVPIPLGLSPTLLYLSSAFVLGISGILASIISIIECLDRCSIRIAALAKLKEHTYVHRN</sequence>
<keyword evidence="4" id="KW-1185">Reference proteome</keyword>
<protein>
    <recommendedName>
        <fullName evidence="2">C2H2-type domain-containing protein</fullName>
    </recommendedName>
</protein>